<dbReference type="InterPro" id="IPR050266">
    <property type="entry name" value="AB_hydrolase_sf"/>
</dbReference>
<reference evidence="2 3" key="1">
    <citation type="submission" date="2015-09" db="EMBL/GenBank/DDBJ databases">
        <authorList>
            <consortium name="Swine Surveillance"/>
        </authorList>
    </citation>
    <scope>NUCLEOTIDE SEQUENCE [LARGE SCALE GENOMIC DNA]</scope>
    <source>
        <strain evidence="2 3">CECT 5294</strain>
    </source>
</reference>
<dbReference type="PANTHER" id="PTHR43798">
    <property type="entry name" value="MONOACYLGLYCEROL LIPASE"/>
    <property type="match status" value="1"/>
</dbReference>
<feature type="domain" description="Thioesterase TesA-like" evidence="1">
    <location>
        <begin position="4"/>
        <end position="176"/>
    </location>
</feature>
<dbReference type="EMBL" id="CYRX01000006">
    <property type="protein sequence ID" value="CUH58835.1"/>
    <property type="molecule type" value="Genomic_DNA"/>
</dbReference>
<evidence type="ECO:0000259" key="1">
    <source>
        <dbReference type="SMART" id="SM00824"/>
    </source>
</evidence>
<dbReference type="InterPro" id="IPR000073">
    <property type="entry name" value="AB_hydrolase_1"/>
</dbReference>
<name>A0A0P1EVJ5_9RHOB</name>
<keyword evidence="2" id="KW-0378">Hydrolase</keyword>
<dbReference type="GO" id="GO:0016787">
    <property type="term" value="F:hydrolase activity"/>
    <property type="evidence" value="ECO:0007669"/>
    <property type="project" value="UniProtKB-KW"/>
</dbReference>
<dbReference type="PANTHER" id="PTHR43798:SF33">
    <property type="entry name" value="HYDROLASE, PUTATIVE (AFU_ORTHOLOGUE AFUA_2G14860)-RELATED"/>
    <property type="match status" value="1"/>
</dbReference>
<dbReference type="AlphaFoldDB" id="A0A0P1EVJ5"/>
<dbReference type="STRING" id="266809.PM03_00045"/>
<dbReference type="GO" id="GO:0016020">
    <property type="term" value="C:membrane"/>
    <property type="evidence" value="ECO:0007669"/>
    <property type="project" value="TreeGrafter"/>
</dbReference>
<sequence length="236" mass="25491">MVHGFLGGSAQWQGQVDALSGTCDVIALDLPGFGRNAHLPAIQSIPAFADWVVDQLDALGVDRFNLLGHSMGGMIVQEVARRAGTRIDKLILYSTGALGVLPGRFETIAQSKARAQSDGPRTTARRIAASWFLHGAQSPGYEECAAIAEQAGPDAMLAGLDAMQAWSGVDALAQLQPETLVIWGDRDRTYAWPQTEQLWQTVPRTSLAVFPDCAHAVHLEKPDAFNRTLIDFLTKV</sequence>
<dbReference type="InterPro" id="IPR020802">
    <property type="entry name" value="TesA-like"/>
</dbReference>
<dbReference type="PRINTS" id="PR00111">
    <property type="entry name" value="ABHYDROLASE"/>
</dbReference>
<dbReference type="EC" id="3.7.1.8" evidence="2"/>
<proteinExistence type="predicted"/>
<dbReference type="Gene3D" id="3.40.50.1820">
    <property type="entry name" value="alpha/beta hydrolase"/>
    <property type="match status" value="1"/>
</dbReference>
<dbReference type="Proteomes" id="UP000051298">
    <property type="component" value="Unassembled WGS sequence"/>
</dbReference>
<dbReference type="InterPro" id="IPR029058">
    <property type="entry name" value="AB_hydrolase_fold"/>
</dbReference>
<dbReference type="SMART" id="SM00824">
    <property type="entry name" value="PKS_TE"/>
    <property type="match status" value="1"/>
</dbReference>
<organism evidence="2 3">
    <name type="scientific">Thalassobacter stenotrophicus</name>
    <dbReference type="NCBI Taxonomy" id="266809"/>
    <lineage>
        <taxon>Bacteria</taxon>
        <taxon>Pseudomonadati</taxon>
        <taxon>Pseudomonadota</taxon>
        <taxon>Alphaproteobacteria</taxon>
        <taxon>Rhodobacterales</taxon>
        <taxon>Roseobacteraceae</taxon>
        <taxon>Thalassobacter</taxon>
    </lineage>
</organism>
<gene>
    <name evidence="2" type="primary">bphD</name>
    <name evidence="2" type="ORF">THS5294_00115</name>
</gene>
<protein>
    <submittedName>
        <fullName evidence="2">2-hydroxy-6-oxo-6-phenylhexa-2,4-dienoate hydrolase</fullName>
        <ecNumber evidence="2">3.7.1.8</ecNumber>
    </submittedName>
</protein>
<dbReference type="eggNOG" id="COG2267">
    <property type="taxonomic scope" value="Bacteria"/>
</dbReference>
<dbReference type="SUPFAM" id="SSF53474">
    <property type="entry name" value="alpha/beta-Hydrolases"/>
    <property type="match status" value="1"/>
</dbReference>
<evidence type="ECO:0000313" key="2">
    <source>
        <dbReference type="EMBL" id="CUH58835.1"/>
    </source>
</evidence>
<evidence type="ECO:0000313" key="3">
    <source>
        <dbReference type="Proteomes" id="UP000051298"/>
    </source>
</evidence>
<dbReference type="Pfam" id="PF00561">
    <property type="entry name" value="Abhydrolase_1"/>
    <property type="match status" value="1"/>
</dbReference>
<accession>A0A0P1EVJ5</accession>